<reference evidence="1" key="1">
    <citation type="journal article" date="2023" name="GigaByte">
        <title>Genome assembly of the bearded iris, Iris pallida Lam.</title>
        <authorList>
            <person name="Bruccoleri R.E."/>
            <person name="Oakeley E.J."/>
            <person name="Faust A.M.E."/>
            <person name="Altorfer M."/>
            <person name="Dessus-Babus S."/>
            <person name="Burckhardt D."/>
            <person name="Oertli M."/>
            <person name="Naumann U."/>
            <person name="Petersen F."/>
            <person name="Wong J."/>
        </authorList>
    </citation>
    <scope>NUCLEOTIDE SEQUENCE</scope>
    <source>
        <strain evidence="1">GSM-AAB239-AS_SAM_17_03QT</strain>
    </source>
</reference>
<dbReference type="AlphaFoldDB" id="A0AAX6ERS2"/>
<keyword evidence="2" id="KW-1185">Reference proteome</keyword>
<sequence length="155" mass="17346">MESAKKIHERGRKRGRGLLKDHYFVGHAATASSSVLVSYPSALLKPFSSIKELMRKEAAYNENSEGLYIGGWPSSPDRFPPEEPVVIDCICELPRTSVVSKDAYLCIPTWDTRSPQPAQIETAVRWACQFRAQKKGPYTSIVHLEAIANGWQPSR</sequence>
<reference evidence="1" key="2">
    <citation type="submission" date="2023-04" db="EMBL/GenBank/DDBJ databases">
        <authorList>
            <person name="Bruccoleri R.E."/>
            <person name="Oakeley E.J."/>
            <person name="Faust A.-M."/>
            <person name="Dessus-Babus S."/>
            <person name="Altorfer M."/>
            <person name="Burckhardt D."/>
            <person name="Oertli M."/>
            <person name="Naumann U."/>
            <person name="Petersen F."/>
            <person name="Wong J."/>
        </authorList>
    </citation>
    <scope>NUCLEOTIDE SEQUENCE</scope>
    <source>
        <strain evidence="1">GSM-AAB239-AS_SAM_17_03QT</strain>
        <tissue evidence="1">Leaf</tissue>
    </source>
</reference>
<protein>
    <submittedName>
        <fullName evidence="1">Uncharacterized protein</fullName>
    </submittedName>
</protein>
<comment type="caution">
    <text evidence="1">The sequence shown here is derived from an EMBL/GenBank/DDBJ whole genome shotgun (WGS) entry which is preliminary data.</text>
</comment>
<dbReference type="PANTHER" id="PTHR47216">
    <property type="match status" value="1"/>
</dbReference>
<dbReference type="PANTHER" id="PTHR47216:SF4">
    <property type="entry name" value="OS01G0859400 PROTEIN"/>
    <property type="match status" value="1"/>
</dbReference>
<accession>A0AAX6ERS2</accession>
<gene>
    <name evidence="1" type="ORF">M6B38_106080</name>
</gene>
<dbReference type="EMBL" id="JANAVB010034417">
    <property type="protein sequence ID" value="KAJ6806887.1"/>
    <property type="molecule type" value="Genomic_DNA"/>
</dbReference>
<evidence type="ECO:0000313" key="1">
    <source>
        <dbReference type="EMBL" id="KAJ6806887.1"/>
    </source>
</evidence>
<name>A0AAX6ERS2_IRIPA</name>
<proteinExistence type="predicted"/>
<evidence type="ECO:0000313" key="2">
    <source>
        <dbReference type="Proteomes" id="UP001140949"/>
    </source>
</evidence>
<organism evidence="1 2">
    <name type="scientific">Iris pallida</name>
    <name type="common">Sweet iris</name>
    <dbReference type="NCBI Taxonomy" id="29817"/>
    <lineage>
        <taxon>Eukaryota</taxon>
        <taxon>Viridiplantae</taxon>
        <taxon>Streptophyta</taxon>
        <taxon>Embryophyta</taxon>
        <taxon>Tracheophyta</taxon>
        <taxon>Spermatophyta</taxon>
        <taxon>Magnoliopsida</taxon>
        <taxon>Liliopsida</taxon>
        <taxon>Asparagales</taxon>
        <taxon>Iridaceae</taxon>
        <taxon>Iridoideae</taxon>
        <taxon>Irideae</taxon>
        <taxon>Iris</taxon>
    </lineage>
</organism>
<dbReference type="Proteomes" id="UP001140949">
    <property type="component" value="Unassembled WGS sequence"/>
</dbReference>